<accession>A0ABN3QPS9</accession>
<protein>
    <submittedName>
        <fullName evidence="1">Uncharacterized protein</fullName>
    </submittedName>
</protein>
<sequence length="63" mass="6544">MTTVAGPGGRWTLALEVNGHPGVTAEAVAAVSAGTRIVAHRYNGGDGVGWFHRLQDGGVRLEF</sequence>
<dbReference type="Pfam" id="PF20062">
    <property type="entry name" value="DUF6461"/>
    <property type="match status" value="1"/>
</dbReference>
<reference evidence="1 2" key="1">
    <citation type="journal article" date="2019" name="Int. J. Syst. Evol. Microbiol.">
        <title>The Global Catalogue of Microorganisms (GCM) 10K type strain sequencing project: providing services to taxonomists for standard genome sequencing and annotation.</title>
        <authorList>
            <consortium name="The Broad Institute Genomics Platform"/>
            <consortium name="The Broad Institute Genome Sequencing Center for Infectious Disease"/>
            <person name="Wu L."/>
            <person name="Ma J."/>
        </authorList>
    </citation>
    <scope>NUCLEOTIDE SEQUENCE [LARGE SCALE GENOMIC DNA]</scope>
    <source>
        <strain evidence="1 2">JCM 6833</strain>
    </source>
</reference>
<organism evidence="1 2">
    <name type="scientific">Actinomadura fulvescens</name>
    <dbReference type="NCBI Taxonomy" id="46160"/>
    <lineage>
        <taxon>Bacteria</taxon>
        <taxon>Bacillati</taxon>
        <taxon>Actinomycetota</taxon>
        <taxon>Actinomycetes</taxon>
        <taxon>Streptosporangiales</taxon>
        <taxon>Thermomonosporaceae</taxon>
        <taxon>Actinomadura</taxon>
    </lineage>
</organism>
<dbReference type="EMBL" id="BAAATD010000016">
    <property type="protein sequence ID" value="GAA2631595.1"/>
    <property type="molecule type" value="Genomic_DNA"/>
</dbReference>
<comment type="caution">
    <text evidence="1">The sequence shown here is derived from an EMBL/GenBank/DDBJ whole genome shotgun (WGS) entry which is preliminary data.</text>
</comment>
<evidence type="ECO:0000313" key="2">
    <source>
        <dbReference type="Proteomes" id="UP001501509"/>
    </source>
</evidence>
<dbReference type="Proteomes" id="UP001501509">
    <property type="component" value="Unassembled WGS sequence"/>
</dbReference>
<dbReference type="InterPro" id="IPR045592">
    <property type="entry name" value="DUF6461"/>
</dbReference>
<proteinExistence type="predicted"/>
<name>A0ABN3QPS9_9ACTN</name>
<keyword evidence="2" id="KW-1185">Reference proteome</keyword>
<evidence type="ECO:0000313" key="1">
    <source>
        <dbReference type="EMBL" id="GAA2631595.1"/>
    </source>
</evidence>
<gene>
    <name evidence="1" type="ORF">GCM10010411_82160</name>
</gene>